<keyword evidence="2" id="KW-1185">Reference proteome</keyword>
<comment type="caution">
    <text evidence="1">The sequence shown here is derived from an EMBL/GenBank/DDBJ whole genome shotgun (WGS) entry which is preliminary data.</text>
</comment>
<organism evidence="1 2">
    <name type="scientific">Tribonema minus</name>
    <dbReference type="NCBI Taxonomy" id="303371"/>
    <lineage>
        <taxon>Eukaryota</taxon>
        <taxon>Sar</taxon>
        <taxon>Stramenopiles</taxon>
        <taxon>Ochrophyta</taxon>
        <taxon>PX clade</taxon>
        <taxon>Xanthophyceae</taxon>
        <taxon>Tribonematales</taxon>
        <taxon>Tribonemataceae</taxon>
        <taxon>Tribonema</taxon>
    </lineage>
</organism>
<name>A0A835YRK0_9STRA</name>
<reference evidence="1" key="1">
    <citation type="submission" date="2021-02" db="EMBL/GenBank/DDBJ databases">
        <title>First Annotated Genome of the Yellow-green Alga Tribonema minus.</title>
        <authorList>
            <person name="Mahan K.M."/>
        </authorList>
    </citation>
    <scope>NUCLEOTIDE SEQUENCE</scope>
    <source>
        <strain evidence="1">UTEX B ZZ1240</strain>
    </source>
</reference>
<sequence>MEIAAYRGHLPLLKWLRGKRCPCNEGAICAKVAGRDGTRCTQRVLQWMRACGWGDWSVAATTAMLRAALSLRHSRASVRFGMAEHLLREGAQWPMTLHDLVLHEVLRCRSPAEAVVWAFEHGCPWGDWGSQQCLLLGGFSGAALELLHEGGCPCWCARD</sequence>
<dbReference type="Proteomes" id="UP000664859">
    <property type="component" value="Unassembled WGS sequence"/>
</dbReference>
<evidence type="ECO:0000313" key="2">
    <source>
        <dbReference type="Proteomes" id="UP000664859"/>
    </source>
</evidence>
<protein>
    <submittedName>
        <fullName evidence="1">Uncharacterized protein</fullName>
    </submittedName>
</protein>
<proteinExistence type="predicted"/>
<evidence type="ECO:0000313" key="1">
    <source>
        <dbReference type="EMBL" id="KAG5179849.1"/>
    </source>
</evidence>
<dbReference type="EMBL" id="JAFCMP010000445">
    <property type="protein sequence ID" value="KAG5179849.1"/>
    <property type="molecule type" value="Genomic_DNA"/>
</dbReference>
<dbReference type="AlphaFoldDB" id="A0A835YRK0"/>
<accession>A0A835YRK0</accession>
<gene>
    <name evidence="1" type="ORF">JKP88DRAFT_273686</name>
</gene>